<sequence length="263" mass="28977">MMFVAGMRAGLLPTTGAGICYRYRSSLHSPTRQGGRLGGPARNQVDAMIIDFTKTDPLLAYQWLTATVTPRPIAWVSTRSAQGISNLAPFSFFQVVTGTPPTVMLSPLVQGDGSLKDTVRNIQETGEFVVNLVPFAMADRMNATAFGYEHGISEFERCHIPSQASEHVQPLRVEGASVSFECRMAALYPYPEHKPSCHIILGEVLLAHIDESILDERGRVDPACLDIIARMGGKWYSRTRSEANFELSRPSGWDDRSTGRTTQ</sequence>
<evidence type="ECO:0000256" key="1">
    <source>
        <dbReference type="ARBA" id="ARBA00001917"/>
    </source>
</evidence>
<dbReference type="AlphaFoldDB" id="B9Z1E3"/>
<dbReference type="PANTHER" id="PTHR33798:SF5">
    <property type="entry name" value="FLAVIN REDUCTASE LIKE DOMAIN-CONTAINING PROTEIN"/>
    <property type="match status" value="1"/>
</dbReference>
<dbReference type="GO" id="GO:0010181">
    <property type="term" value="F:FMN binding"/>
    <property type="evidence" value="ECO:0007669"/>
    <property type="project" value="InterPro"/>
</dbReference>
<dbReference type="InterPro" id="IPR002563">
    <property type="entry name" value="Flavin_Rdtase-like_dom"/>
</dbReference>
<reference evidence="6 7" key="1">
    <citation type="submission" date="2009-02" db="EMBL/GenBank/DDBJ databases">
        <title>Sequencing of the draft genome and assembly of Lutiella nitroferrum 2002.</title>
        <authorList>
            <consortium name="US DOE Joint Genome Institute (JGI-PGF)"/>
            <person name="Lucas S."/>
            <person name="Copeland A."/>
            <person name="Lapidus A."/>
            <person name="Glavina del Rio T."/>
            <person name="Tice H."/>
            <person name="Bruce D."/>
            <person name="Goodwin L."/>
            <person name="Pitluck S."/>
            <person name="Larimer F."/>
            <person name="Land M.L."/>
            <person name="Hauser L."/>
            <person name="Coates J.D."/>
        </authorList>
    </citation>
    <scope>NUCLEOTIDE SEQUENCE [LARGE SCALE GENOMIC DNA]</scope>
    <source>
        <strain evidence="6 7">2002</strain>
    </source>
</reference>
<comment type="cofactor">
    <cofactor evidence="1">
        <name>FMN</name>
        <dbReference type="ChEBI" id="CHEBI:58210"/>
    </cofactor>
</comment>
<protein>
    <submittedName>
        <fullName evidence="6">Conserved protein associated with flavoprotein oxygenase DIM6/NTAB family-like protein</fullName>
    </submittedName>
</protein>
<dbReference type="SMART" id="SM00903">
    <property type="entry name" value="Flavin_Reduct"/>
    <property type="match status" value="1"/>
</dbReference>
<dbReference type="Pfam" id="PF01613">
    <property type="entry name" value="Flavin_Reduct"/>
    <property type="match status" value="1"/>
</dbReference>
<evidence type="ECO:0000256" key="3">
    <source>
        <dbReference type="ARBA" id="ARBA00022643"/>
    </source>
</evidence>
<accession>B9Z1E3</accession>
<comment type="caution">
    <text evidence="6">The sequence shown here is derived from an EMBL/GenBank/DDBJ whole genome shotgun (WGS) entry which is preliminary data.</text>
</comment>
<dbReference type="EMBL" id="ACIS01000003">
    <property type="protein sequence ID" value="EEG09238.1"/>
    <property type="molecule type" value="Genomic_DNA"/>
</dbReference>
<dbReference type="SUPFAM" id="SSF50475">
    <property type="entry name" value="FMN-binding split barrel"/>
    <property type="match status" value="1"/>
</dbReference>
<proteinExistence type="inferred from homology"/>
<keyword evidence="7" id="KW-1185">Reference proteome</keyword>
<evidence type="ECO:0000313" key="7">
    <source>
        <dbReference type="Proteomes" id="UP000003165"/>
    </source>
</evidence>
<feature type="domain" description="Flavin reductase like" evidence="5">
    <location>
        <begin position="66"/>
        <end position="223"/>
    </location>
</feature>
<evidence type="ECO:0000259" key="5">
    <source>
        <dbReference type="SMART" id="SM00903"/>
    </source>
</evidence>
<dbReference type="InterPro" id="IPR012349">
    <property type="entry name" value="Split_barrel_FMN-bd"/>
</dbReference>
<keyword evidence="3" id="KW-0288">FMN</keyword>
<evidence type="ECO:0000256" key="2">
    <source>
        <dbReference type="ARBA" id="ARBA00022630"/>
    </source>
</evidence>
<dbReference type="GO" id="GO:0016646">
    <property type="term" value="F:oxidoreductase activity, acting on the CH-NH group of donors, NAD or NADP as acceptor"/>
    <property type="evidence" value="ECO:0007669"/>
    <property type="project" value="UniProtKB-ARBA"/>
</dbReference>
<organism evidence="6 7">
    <name type="scientific">Pseudogulbenkiania ferrooxidans 2002</name>
    <dbReference type="NCBI Taxonomy" id="279714"/>
    <lineage>
        <taxon>Bacteria</taxon>
        <taxon>Pseudomonadati</taxon>
        <taxon>Pseudomonadota</taxon>
        <taxon>Betaproteobacteria</taxon>
        <taxon>Neisseriales</taxon>
        <taxon>Chromobacteriaceae</taxon>
        <taxon>Pseudogulbenkiania</taxon>
    </lineage>
</organism>
<dbReference type="Gene3D" id="2.30.110.10">
    <property type="entry name" value="Electron Transport, Fmn-binding Protein, Chain A"/>
    <property type="match status" value="1"/>
</dbReference>
<evidence type="ECO:0000256" key="4">
    <source>
        <dbReference type="ARBA" id="ARBA00038054"/>
    </source>
</evidence>
<gene>
    <name evidence="6" type="ORF">FuraDRAFT_1178</name>
</gene>
<name>B9Z1E3_9NEIS</name>
<comment type="similarity">
    <text evidence="4">Belongs to the flavoredoxin family.</text>
</comment>
<keyword evidence="2" id="KW-0285">Flavoprotein</keyword>
<dbReference type="Proteomes" id="UP000003165">
    <property type="component" value="Unassembled WGS sequence"/>
</dbReference>
<dbReference type="PANTHER" id="PTHR33798">
    <property type="entry name" value="FLAVOPROTEIN OXYGENASE"/>
    <property type="match status" value="1"/>
</dbReference>
<dbReference type="eggNOG" id="COG1853">
    <property type="taxonomic scope" value="Bacteria"/>
</dbReference>
<evidence type="ECO:0000313" key="6">
    <source>
        <dbReference type="EMBL" id="EEG09238.1"/>
    </source>
</evidence>